<feature type="transmembrane region" description="Helical" evidence="1">
    <location>
        <begin position="371"/>
        <end position="390"/>
    </location>
</feature>
<evidence type="ECO:0000313" key="3">
    <source>
        <dbReference type="Proteomes" id="UP000824230"/>
    </source>
</evidence>
<evidence type="ECO:0000256" key="1">
    <source>
        <dbReference type="SAM" id="Phobius"/>
    </source>
</evidence>
<keyword evidence="1" id="KW-1133">Transmembrane helix</keyword>
<evidence type="ECO:0000313" key="2">
    <source>
        <dbReference type="EMBL" id="HIX37926.1"/>
    </source>
</evidence>
<name>A0A9D2AMT9_9FIRM</name>
<reference evidence="2" key="2">
    <citation type="submission" date="2021-04" db="EMBL/GenBank/DDBJ databases">
        <authorList>
            <person name="Gilroy R."/>
        </authorList>
    </citation>
    <scope>NUCLEOTIDE SEQUENCE</scope>
    <source>
        <strain evidence="2">ChiHjej12B11-1927</strain>
    </source>
</reference>
<keyword evidence="1" id="KW-0812">Transmembrane</keyword>
<keyword evidence="1" id="KW-0472">Membrane</keyword>
<dbReference type="Proteomes" id="UP000824230">
    <property type="component" value="Unassembled WGS sequence"/>
</dbReference>
<feature type="transmembrane region" description="Helical" evidence="1">
    <location>
        <begin position="293"/>
        <end position="313"/>
    </location>
</feature>
<proteinExistence type="predicted"/>
<organism evidence="2 3">
    <name type="scientific">Candidatus Blautia pullistercoris</name>
    <dbReference type="NCBI Taxonomy" id="2838499"/>
    <lineage>
        <taxon>Bacteria</taxon>
        <taxon>Bacillati</taxon>
        <taxon>Bacillota</taxon>
        <taxon>Clostridia</taxon>
        <taxon>Lachnospirales</taxon>
        <taxon>Lachnospiraceae</taxon>
        <taxon>Blautia</taxon>
    </lineage>
</organism>
<reference evidence="2" key="1">
    <citation type="journal article" date="2021" name="PeerJ">
        <title>Extensive microbial diversity within the chicken gut microbiome revealed by metagenomics and culture.</title>
        <authorList>
            <person name="Gilroy R."/>
            <person name="Ravi A."/>
            <person name="Getino M."/>
            <person name="Pursley I."/>
            <person name="Horton D.L."/>
            <person name="Alikhan N.F."/>
            <person name="Baker D."/>
            <person name="Gharbi K."/>
            <person name="Hall N."/>
            <person name="Watson M."/>
            <person name="Adriaenssens E.M."/>
            <person name="Foster-Nyarko E."/>
            <person name="Jarju S."/>
            <person name="Secka A."/>
            <person name="Antonio M."/>
            <person name="Oren A."/>
            <person name="Chaudhuri R.R."/>
            <person name="La Ragione R."/>
            <person name="Hildebrand F."/>
            <person name="Pallen M.J."/>
        </authorList>
    </citation>
    <scope>NUCLEOTIDE SEQUENCE</scope>
    <source>
        <strain evidence="2">ChiHjej12B11-1927</strain>
    </source>
</reference>
<dbReference type="EMBL" id="DXFG01000173">
    <property type="protein sequence ID" value="HIX37926.1"/>
    <property type="molecule type" value="Genomic_DNA"/>
</dbReference>
<sequence length="402" mass="44472">MFLVREIFRSICRRKGFSLLTAMTGLFLFLSLGIYIGNLNNIRNALETLGEKLPVTVQITNANGSQDIGLEIRSAQFDAFAGSGVRDLVYTAQAGGNREEKGENGPVPECDTSIKAANSLDAFANLKEEDFSFAKGYDISYLSSREPWCTICEQYGSLYGIETGDSLELSVYQIKYKGDDGSFQFLPLGRASLKVIGVYRTSSELSEVLLSADWLRQYTEEQGTEFYYDSARGVLEDSGNLNGFKKEMENSAFGEVNPDGPGGKRGFCLTVQDQVFIETAGRLQDNLRIYENFQVPFFFLIYGISVLLPFLLLRCRRKEAAVALSLGRPRRLTGLALFGENLFLELAGCVAILPFLLAWTGISPKETARLLGIYMICLCLGTVTALAGLLKFDVMRLLAKID</sequence>
<gene>
    <name evidence="2" type="ORF">H9738_08675</name>
</gene>
<protein>
    <submittedName>
        <fullName evidence="2">Uncharacterized protein</fullName>
    </submittedName>
</protein>
<accession>A0A9D2AMT9</accession>
<feature type="transmembrane region" description="Helical" evidence="1">
    <location>
        <begin position="334"/>
        <end position="359"/>
    </location>
</feature>
<dbReference type="AlphaFoldDB" id="A0A9D2AMT9"/>
<feature type="transmembrane region" description="Helical" evidence="1">
    <location>
        <begin position="16"/>
        <end position="36"/>
    </location>
</feature>
<comment type="caution">
    <text evidence="2">The sequence shown here is derived from an EMBL/GenBank/DDBJ whole genome shotgun (WGS) entry which is preliminary data.</text>
</comment>